<accession>A0A6B8MFB1</accession>
<gene>
    <name evidence="5" type="ORF">F7D14_20415</name>
</gene>
<dbReference type="PANTHER" id="PTHR36511">
    <property type="entry name" value="MERR FAMILY BACTERIAL REGULATORY PROTEIN"/>
    <property type="match status" value="1"/>
</dbReference>
<keyword evidence="5" id="KW-0614">Plasmid</keyword>
<keyword evidence="6" id="KW-1185">Reference proteome</keyword>
<organism evidence="5 6">
    <name type="scientific">Methylocystis parvus</name>
    <dbReference type="NCBI Taxonomy" id="134"/>
    <lineage>
        <taxon>Bacteria</taxon>
        <taxon>Pseudomonadati</taxon>
        <taxon>Pseudomonadota</taxon>
        <taxon>Alphaproteobacteria</taxon>
        <taxon>Hyphomicrobiales</taxon>
        <taxon>Methylocystaceae</taxon>
        <taxon>Methylocystis</taxon>
    </lineage>
</organism>
<proteinExistence type="predicted"/>
<evidence type="ECO:0000256" key="1">
    <source>
        <dbReference type="ARBA" id="ARBA00023015"/>
    </source>
</evidence>
<geneLocation type="plasmid" evidence="5">
    <name>unnamed1</name>
</geneLocation>
<dbReference type="Gene3D" id="1.10.260.40">
    <property type="entry name" value="lambda repressor-like DNA-binding domains"/>
    <property type="match status" value="1"/>
</dbReference>
<dbReference type="RefSeq" id="WP_016921894.1">
    <property type="nucleotide sequence ID" value="NZ_CP044332.1"/>
</dbReference>
<evidence type="ECO:0000313" key="5">
    <source>
        <dbReference type="EMBL" id="QGM99953.1"/>
    </source>
</evidence>
<dbReference type="InterPro" id="IPR010982">
    <property type="entry name" value="Lambda_DNA-bd_dom_sf"/>
</dbReference>
<dbReference type="InterPro" id="IPR052359">
    <property type="entry name" value="HTH-type_reg/antitoxin"/>
</dbReference>
<sequence>MTKSCYRNSRLEVLHRTGAALASVGALDKATMRDLDAFCLTEVEDLTGADIRALREREHVSQGIFARHLNVSAKLVSDWESGVKRPSGPSLKLLALVRTKGLAAIA</sequence>
<dbReference type="Pfam" id="PF01381">
    <property type="entry name" value="HTH_3"/>
    <property type="match status" value="1"/>
</dbReference>
<dbReference type="SUPFAM" id="SSF47413">
    <property type="entry name" value="lambda repressor-like DNA-binding domains"/>
    <property type="match status" value="1"/>
</dbReference>
<evidence type="ECO:0000256" key="2">
    <source>
        <dbReference type="ARBA" id="ARBA00023125"/>
    </source>
</evidence>
<dbReference type="KEGG" id="mpar:F7D14_20415"/>
<evidence type="ECO:0000259" key="4">
    <source>
        <dbReference type="PROSITE" id="PS50943"/>
    </source>
</evidence>
<keyword evidence="3" id="KW-0804">Transcription</keyword>
<dbReference type="Proteomes" id="UP000422569">
    <property type="component" value="Plasmid unnamed1"/>
</dbReference>
<protein>
    <submittedName>
        <fullName evidence="5">DNA-binding transcriptional regulator</fullName>
    </submittedName>
</protein>
<dbReference type="CDD" id="cd00093">
    <property type="entry name" value="HTH_XRE"/>
    <property type="match status" value="1"/>
</dbReference>
<reference evidence="5 6" key="1">
    <citation type="submission" date="2019-09" db="EMBL/GenBank/DDBJ databases">
        <title>Isolation and complete genome sequencing of Methylocystis species.</title>
        <authorList>
            <person name="Rumah B.L."/>
            <person name="Stead C.E."/>
            <person name="Stevens B.C."/>
            <person name="Minton N.P."/>
            <person name="Grosse-Honebrink A."/>
            <person name="Zhang Y."/>
        </authorList>
    </citation>
    <scope>NUCLEOTIDE SEQUENCE [LARGE SCALE GENOMIC DNA]</scope>
    <source>
        <strain evidence="5 6">BRCS2</strain>
        <plasmid evidence="5 6">unnamed1</plasmid>
    </source>
</reference>
<evidence type="ECO:0000313" key="6">
    <source>
        <dbReference type="Proteomes" id="UP000422569"/>
    </source>
</evidence>
<evidence type="ECO:0000256" key="3">
    <source>
        <dbReference type="ARBA" id="ARBA00023163"/>
    </source>
</evidence>
<keyword evidence="2 5" id="KW-0238">DNA-binding</keyword>
<keyword evidence="1" id="KW-0805">Transcription regulation</keyword>
<dbReference type="PANTHER" id="PTHR36511:SF3">
    <property type="entry name" value="ANTITOXIN HIGA-2"/>
    <property type="match status" value="1"/>
</dbReference>
<feature type="domain" description="HTH cro/C1-type" evidence="4">
    <location>
        <begin position="51"/>
        <end position="95"/>
    </location>
</feature>
<name>A0A6B8MFB1_9HYPH</name>
<dbReference type="PROSITE" id="PS50943">
    <property type="entry name" value="HTH_CROC1"/>
    <property type="match status" value="1"/>
</dbReference>
<dbReference type="EMBL" id="CP044332">
    <property type="protein sequence ID" value="QGM99953.1"/>
    <property type="molecule type" value="Genomic_DNA"/>
</dbReference>
<dbReference type="InterPro" id="IPR001387">
    <property type="entry name" value="Cro/C1-type_HTH"/>
</dbReference>
<dbReference type="GO" id="GO:0003677">
    <property type="term" value="F:DNA binding"/>
    <property type="evidence" value="ECO:0007669"/>
    <property type="project" value="UniProtKB-KW"/>
</dbReference>
<dbReference type="AlphaFoldDB" id="A0A6B8MFB1"/>